<keyword evidence="3" id="KW-1185">Reference proteome</keyword>
<dbReference type="GO" id="GO:0003723">
    <property type="term" value="F:RNA binding"/>
    <property type="evidence" value="ECO:0007669"/>
    <property type="project" value="InterPro"/>
</dbReference>
<dbReference type="PROSITE" id="PS51257">
    <property type="entry name" value="PROKAR_LIPOPROTEIN"/>
    <property type="match status" value="1"/>
</dbReference>
<feature type="signal peptide" evidence="1">
    <location>
        <begin position="1"/>
        <end position="30"/>
    </location>
</feature>
<feature type="chain" id="PRO_5041303596" evidence="1">
    <location>
        <begin position="31"/>
        <end position="254"/>
    </location>
</feature>
<proteinExistence type="predicted"/>
<evidence type="ECO:0000256" key="1">
    <source>
        <dbReference type="SAM" id="SignalP"/>
    </source>
</evidence>
<dbReference type="GO" id="GO:0033897">
    <property type="term" value="F:ribonuclease T2 activity"/>
    <property type="evidence" value="ECO:0007669"/>
    <property type="project" value="InterPro"/>
</dbReference>
<sequence length="254" mass="26175">MKTIVALPVQAALSLFIACLLVFAPSAAWAQSAPAKGGTREVLSVGWQAGYCAARPKSKGCVGFSASTGAAQRFSLVGRFQPRKSYCGVEAGLAQKAKKGTWTDLPEVTLASATRDRLTAAMPAVRSGFDRRLWLESGSCVAASAEAYYARSLDLLDQLNASPVLAVFAGKAGGTVTLAEVRKAFDAAFGSGAGERVRLTCRKSGNRTVVTGLTIGIAAGEGALPALIADAKPTTSRCTEGWTGAATADRAALQ</sequence>
<dbReference type="Proteomes" id="UP001234585">
    <property type="component" value="Chromosome"/>
</dbReference>
<dbReference type="EMBL" id="CP132302">
    <property type="protein sequence ID" value="WLR98158.1"/>
    <property type="molecule type" value="Genomic_DNA"/>
</dbReference>
<evidence type="ECO:0000313" key="3">
    <source>
        <dbReference type="Proteomes" id="UP001234585"/>
    </source>
</evidence>
<dbReference type="AlphaFoldDB" id="A0AA50CN25"/>
<gene>
    <name evidence="2" type="ORF">Q9313_03760</name>
</gene>
<organism evidence="2 3">
    <name type="scientific">Shinella sumterensis</name>
    <dbReference type="NCBI Taxonomy" id="1967501"/>
    <lineage>
        <taxon>Bacteria</taxon>
        <taxon>Pseudomonadati</taxon>
        <taxon>Pseudomonadota</taxon>
        <taxon>Alphaproteobacteria</taxon>
        <taxon>Hyphomicrobiales</taxon>
        <taxon>Rhizobiaceae</taxon>
        <taxon>Shinella</taxon>
    </lineage>
</organism>
<name>A0AA50CN25_9HYPH</name>
<dbReference type="SUPFAM" id="SSF55895">
    <property type="entry name" value="Ribonuclease Rh-like"/>
    <property type="match status" value="1"/>
</dbReference>
<dbReference type="RefSeq" id="WP_306037967.1">
    <property type="nucleotide sequence ID" value="NZ_CP132302.1"/>
</dbReference>
<keyword evidence="1" id="KW-0732">Signal</keyword>
<dbReference type="Gene3D" id="3.90.730.10">
    <property type="entry name" value="Ribonuclease T2-like"/>
    <property type="match status" value="1"/>
</dbReference>
<dbReference type="InterPro" id="IPR036430">
    <property type="entry name" value="RNase_T2-like_sf"/>
</dbReference>
<protein>
    <submittedName>
        <fullName evidence="2">Ribonuclease</fullName>
    </submittedName>
</protein>
<reference evidence="2 3" key="1">
    <citation type="submission" date="2023-08" db="EMBL/GenBank/DDBJ databases">
        <title>Pathogen: clinical or host-associated sample.</title>
        <authorList>
            <person name="Hergert J."/>
            <person name="Casey R."/>
            <person name="Wagner J."/>
            <person name="Young E.L."/>
            <person name="Oakeson K.F."/>
        </authorList>
    </citation>
    <scope>NUCLEOTIDE SEQUENCE [LARGE SCALE GENOMIC DNA]</scope>
    <source>
        <strain evidence="2 3">1760953</strain>
    </source>
</reference>
<accession>A0AA50CN25</accession>
<evidence type="ECO:0000313" key="2">
    <source>
        <dbReference type="EMBL" id="WLR98158.1"/>
    </source>
</evidence>